<keyword evidence="3 5" id="KW-1133">Transmembrane helix</keyword>
<reference evidence="6 7" key="1">
    <citation type="journal article" date="2018" name="Evol. Lett.">
        <title>Horizontal gene cluster transfer increased hallucinogenic mushroom diversity.</title>
        <authorList>
            <person name="Reynolds H.T."/>
            <person name="Vijayakumar V."/>
            <person name="Gluck-Thaler E."/>
            <person name="Korotkin H.B."/>
            <person name="Matheny P.B."/>
            <person name="Slot J.C."/>
        </authorList>
    </citation>
    <scope>NUCLEOTIDE SEQUENCE [LARGE SCALE GENOMIC DNA]</scope>
    <source>
        <strain evidence="6 7">SRW20</strain>
    </source>
</reference>
<dbReference type="Proteomes" id="UP000284706">
    <property type="component" value="Unassembled WGS sequence"/>
</dbReference>
<evidence type="ECO:0000256" key="5">
    <source>
        <dbReference type="SAM" id="Phobius"/>
    </source>
</evidence>
<dbReference type="EMBL" id="NHYE01005651">
    <property type="protein sequence ID" value="PPQ65523.1"/>
    <property type="molecule type" value="Genomic_DNA"/>
</dbReference>
<evidence type="ECO:0000256" key="4">
    <source>
        <dbReference type="ARBA" id="ARBA00023136"/>
    </source>
</evidence>
<dbReference type="PANTHER" id="PTHR15549">
    <property type="entry name" value="PAIRED IMMUNOGLOBULIN-LIKE TYPE 2 RECEPTOR"/>
    <property type="match status" value="1"/>
</dbReference>
<keyword evidence="7" id="KW-1185">Reference proteome</keyword>
<feature type="transmembrane region" description="Helical" evidence="5">
    <location>
        <begin position="284"/>
        <end position="304"/>
    </location>
</feature>
<dbReference type="AlphaFoldDB" id="A0A409VGX7"/>
<organism evidence="6 7">
    <name type="scientific">Gymnopilus dilepis</name>
    <dbReference type="NCBI Taxonomy" id="231916"/>
    <lineage>
        <taxon>Eukaryota</taxon>
        <taxon>Fungi</taxon>
        <taxon>Dikarya</taxon>
        <taxon>Basidiomycota</taxon>
        <taxon>Agaricomycotina</taxon>
        <taxon>Agaricomycetes</taxon>
        <taxon>Agaricomycetidae</taxon>
        <taxon>Agaricales</taxon>
        <taxon>Agaricineae</taxon>
        <taxon>Hymenogastraceae</taxon>
        <taxon>Gymnopilus</taxon>
    </lineage>
</organism>
<dbReference type="InParanoid" id="A0A409VGX7"/>
<dbReference type="Gene3D" id="2.60.120.260">
    <property type="entry name" value="Galactose-binding domain-like"/>
    <property type="match status" value="1"/>
</dbReference>
<dbReference type="GO" id="GO:0071944">
    <property type="term" value="C:cell periphery"/>
    <property type="evidence" value="ECO:0007669"/>
    <property type="project" value="UniProtKB-ARBA"/>
</dbReference>
<dbReference type="GO" id="GO:0016020">
    <property type="term" value="C:membrane"/>
    <property type="evidence" value="ECO:0007669"/>
    <property type="project" value="UniProtKB-SubCell"/>
</dbReference>
<dbReference type="InterPro" id="IPR051694">
    <property type="entry name" value="Immunoregulatory_rcpt-like"/>
</dbReference>
<name>A0A409VGX7_9AGAR</name>
<evidence type="ECO:0000313" key="7">
    <source>
        <dbReference type="Proteomes" id="UP000284706"/>
    </source>
</evidence>
<dbReference type="OrthoDB" id="3052647at2759"/>
<comment type="caution">
    <text evidence="6">The sequence shown here is derived from an EMBL/GenBank/DDBJ whole genome shotgun (WGS) entry which is preliminary data.</text>
</comment>
<evidence type="ECO:0000256" key="1">
    <source>
        <dbReference type="ARBA" id="ARBA00004167"/>
    </source>
</evidence>
<comment type="subcellular location">
    <subcellularLocation>
        <location evidence="1">Membrane</location>
        <topology evidence="1">Single-pass membrane protein</topology>
    </subcellularLocation>
</comment>
<evidence type="ECO:0000313" key="6">
    <source>
        <dbReference type="EMBL" id="PPQ65523.1"/>
    </source>
</evidence>
<dbReference type="PANTHER" id="PTHR15549:SF26">
    <property type="entry name" value="AXIAL BUDDING PATTERN PROTEIN 2-RELATED"/>
    <property type="match status" value="1"/>
</dbReference>
<evidence type="ECO:0000256" key="2">
    <source>
        <dbReference type="ARBA" id="ARBA00022692"/>
    </source>
</evidence>
<evidence type="ECO:0000256" key="3">
    <source>
        <dbReference type="ARBA" id="ARBA00022989"/>
    </source>
</evidence>
<keyword evidence="2 5" id="KW-0812">Transmembrane</keyword>
<keyword evidence="4 5" id="KW-0472">Membrane</keyword>
<sequence>MAVTPEVLIDDRDLQIRYICFSYSELAAKSYYNTSWTTSVPGDNCSNGIGTGIRVAASILAPSANYSVRLDDADFVPQNGQGSYFSPTLPDGQHTITYALPESDFSLPFLDYLAITPGPSTSLLGHQLAVDDLDTSISFSGDWKDTLPVPLNFNEASPLYLGSAHWSSNVGDSLQFQFQGSSISVYGIAANISEGNITASYTLDGVTTVSSLPAGTIDSVPFVQLYQADIDSGTHTLSVEITHIETPQALGIDLITYAPSFDSITALPSFSNTKHKSLNAGSKAGITVGVLAFAAIVAALLLLLRRRYSRPRNPKFRLYDSFEPGDRKSSFPLQTGNQTFPL</sequence>
<accession>A0A409VGX7</accession>
<proteinExistence type="predicted"/>
<gene>
    <name evidence="6" type="ORF">CVT26_000480</name>
</gene>
<protein>
    <submittedName>
        <fullName evidence="6">Uncharacterized protein</fullName>
    </submittedName>
</protein>